<dbReference type="Pfam" id="PF13041">
    <property type="entry name" value="PPR_2"/>
    <property type="match status" value="1"/>
</dbReference>
<feature type="repeat" description="PPR" evidence="6">
    <location>
        <begin position="150"/>
        <end position="184"/>
    </location>
</feature>
<keyword evidence="5" id="KW-0496">Mitochondrion</keyword>
<evidence type="ECO:0000256" key="1">
    <source>
        <dbReference type="ARBA" id="ARBA00004173"/>
    </source>
</evidence>
<protein>
    <submittedName>
        <fullName evidence="8">Pentatricopeptide repeat-containing protein At4g01990, mitochondrial-like</fullName>
    </submittedName>
</protein>
<dbReference type="GO" id="GO:0003729">
    <property type="term" value="F:mRNA binding"/>
    <property type="evidence" value="ECO:0007669"/>
    <property type="project" value="UniProtKB-ARBA"/>
</dbReference>
<keyword evidence="3" id="KW-0677">Repeat</keyword>
<dbReference type="PANTHER" id="PTHR45717">
    <property type="entry name" value="OS12G0527900 PROTEIN"/>
    <property type="match status" value="1"/>
</dbReference>
<dbReference type="Gene3D" id="1.25.40.10">
    <property type="entry name" value="Tetratricopeptide repeat domain"/>
    <property type="match status" value="3"/>
</dbReference>
<comment type="similarity">
    <text evidence="2">Belongs to the PPR family. P subfamily.</text>
</comment>
<keyword evidence="4" id="KW-0809">Transit peptide</keyword>
<evidence type="ECO:0000256" key="6">
    <source>
        <dbReference type="PROSITE-ProRule" id="PRU00708"/>
    </source>
</evidence>
<dbReference type="NCBIfam" id="TIGR00756">
    <property type="entry name" value="PPR"/>
    <property type="match status" value="2"/>
</dbReference>
<dbReference type="FunFam" id="1.25.40.10:FF:000385">
    <property type="entry name" value="Pentatricopeptide repeat-containing protein mitochondrial"/>
    <property type="match status" value="1"/>
</dbReference>
<dbReference type="GO" id="GO:0005739">
    <property type="term" value="C:mitochondrion"/>
    <property type="evidence" value="ECO:0007669"/>
    <property type="project" value="UniProtKB-SubCell"/>
</dbReference>
<comment type="subcellular location">
    <subcellularLocation>
        <location evidence="1">Mitochondrion</location>
    </subcellularLocation>
</comment>
<dbReference type="InterPro" id="IPR002885">
    <property type="entry name" value="PPR_rpt"/>
</dbReference>
<reference evidence="8" key="2">
    <citation type="submission" date="2025-08" db="UniProtKB">
        <authorList>
            <consortium name="RefSeq"/>
        </authorList>
    </citation>
    <scope>IDENTIFICATION</scope>
    <source>
        <tissue evidence="8">Young leaves</tissue>
    </source>
</reference>
<dbReference type="PANTHER" id="PTHR45717:SF8">
    <property type="entry name" value="OS01G0301000 PROTEIN"/>
    <property type="match status" value="1"/>
</dbReference>
<gene>
    <name evidence="8" type="primary">LOC103700989</name>
</gene>
<evidence type="ECO:0000256" key="2">
    <source>
        <dbReference type="ARBA" id="ARBA00007626"/>
    </source>
</evidence>
<evidence type="ECO:0000313" key="8">
    <source>
        <dbReference type="RefSeq" id="XP_008781131.1"/>
    </source>
</evidence>
<accession>A0A8B7BLP0</accession>
<dbReference type="InterPro" id="IPR011990">
    <property type="entry name" value="TPR-like_helical_dom_sf"/>
</dbReference>
<dbReference type="KEGG" id="pda:103700989"/>
<name>A0A8B7BLP0_PHODC</name>
<proteinExistence type="inferred from homology"/>
<evidence type="ECO:0000256" key="4">
    <source>
        <dbReference type="ARBA" id="ARBA00022946"/>
    </source>
</evidence>
<organism evidence="7 8">
    <name type="scientific">Phoenix dactylifera</name>
    <name type="common">Date palm</name>
    <dbReference type="NCBI Taxonomy" id="42345"/>
    <lineage>
        <taxon>Eukaryota</taxon>
        <taxon>Viridiplantae</taxon>
        <taxon>Streptophyta</taxon>
        <taxon>Embryophyta</taxon>
        <taxon>Tracheophyta</taxon>
        <taxon>Spermatophyta</taxon>
        <taxon>Magnoliopsida</taxon>
        <taxon>Liliopsida</taxon>
        <taxon>Arecaceae</taxon>
        <taxon>Coryphoideae</taxon>
        <taxon>Phoeniceae</taxon>
        <taxon>Phoenix</taxon>
    </lineage>
</organism>
<dbReference type="FunFam" id="1.25.40.10:FF:000618">
    <property type="entry name" value="Pentatricopeptide repeat-containing protein mitochondrial"/>
    <property type="match status" value="1"/>
</dbReference>
<evidence type="ECO:0000313" key="7">
    <source>
        <dbReference type="Proteomes" id="UP000228380"/>
    </source>
</evidence>
<dbReference type="Pfam" id="PF01535">
    <property type="entry name" value="PPR"/>
    <property type="match status" value="3"/>
</dbReference>
<dbReference type="Proteomes" id="UP000228380">
    <property type="component" value="Chromosome 3"/>
</dbReference>
<dbReference type="GeneID" id="103700989"/>
<evidence type="ECO:0000256" key="5">
    <source>
        <dbReference type="ARBA" id="ARBA00023128"/>
    </source>
</evidence>
<dbReference type="AlphaFoldDB" id="A0A8B7BLP0"/>
<reference evidence="7" key="1">
    <citation type="journal article" date="2019" name="Nat. Commun.">
        <title>Genome-wide association mapping of date palm fruit traits.</title>
        <authorList>
            <person name="Hazzouri K.M."/>
            <person name="Gros-Balthazard M."/>
            <person name="Flowers J.M."/>
            <person name="Copetti D."/>
            <person name="Lemansour A."/>
            <person name="Lebrun M."/>
            <person name="Masmoudi K."/>
            <person name="Ferrand S."/>
            <person name="Dhar M.I."/>
            <person name="Fresquez Z.A."/>
            <person name="Rosas U."/>
            <person name="Zhang J."/>
            <person name="Talag J."/>
            <person name="Lee S."/>
            <person name="Kudrna D."/>
            <person name="Powell R.F."/>
            <person name="Leitch I.J."/>
            <person name="Krueger R.R."/>
            <person name="Wing R.A."/>
            <person name="Amiri K.M.A."/>
            <person name="Purugganan M.D."/>
        </authorList>
    </citation>
    <scope>NUCLEOTIDE SEQUENCE [LARGE SCALE GENOMIC DNA]</scope>
    <source>
        <strain evidence="7">cv. Khalas</strain>
    </source>
</reference>
<dbReference type="PROSITE" id="PS51375">
    <property type="entry name" value="PPR"/>
    <property type="match status" value="1"/>
</dbReference>
<dbReference type="SUPFAM" id="SSF48452">
    <property type="entry name" value="TPR-like"/>
    <property type="match status" value="1"/>
</dbReference>
<dbReference type="RefSeq" id="XP_008781131.1">
    <property type="nucleotide sequence ID" value="XM_008782909.3"/>
</dbReference>
<evidence type="ECO:0000256" key="3">
    <source>
        <dbReference type="ARBA" id="ARBA00022737"/>
    </source>
</evidence>
<sequence length="514" mass="58453">MAKNPVRPLSLVIAVARRLSTASVAAGEMPLSSLSSAVAEEKGGTKEWKPLYRRLSALGGAPEGSVTKTLNKWVREGRPARAVELMKYVKELRKYRRYKHALELMDWMVNTRGMNMSYTNHAIRLDLIAKVRGIESAEEYFSKLPEPAKNERTYGALLNCYCSEKMLDKAIALYEKMNELNMASSTLVHNNLMSLYMKLGQPEKVPTHLQEMKVKNIAPDNLTCCILMNSYASLGDIDSVEGVIKEMEEEDEVTLNWSAYSTLAAIYSSAGLITKAESALKKLEELVDSHDREPFHFLISLYAGTGNLAEVNRVWKSLKTAFPKPTNMSFLTMLQALNKLDDIDGLTQCYEEWESFYVTYDLKLTNLMIGAYLTKGMVKEAESLWARTSEKGAGFDFRTCELFLDYYLKNREMGLALKWLENAVSMVKQDEWKLDQEKVNTFLKYLEEAKDVEGAERFSKSLKVLNCLDTRAYESLLRTHFLAGRGEPSLRQRIKDDKIELSSQTKKLLKRVSK</sequence>
<dbReference type="OrthoDB" id="1717827at2759"/>
<keyword evidence="7" id="KW-1185">Reference proteome</keyword>